<feature type="compositionally biased region" description="Acidic residues" evidence="6">
    <location>
        <begin position="1147"/>
        <end position="1162"/>
    </location>
</feature>
<feature type="compositionally biased region" description="Basic and acidic residues" evidence="6">
    <location>
        <begin position="1080"/>
        <end position="1090"/>
    </location>
</feature>
<reference evidence="9" key="1">
    <citation type="journal article" date="2017" name="Nat. Ecol. Evol.">
        <title>Genome expansion and lineage-specific genetic innovations in the forest pathogenic fungi Armillaria.</title>
        <authorList>
            <person name="Sipos G."/>
            <person name="Prasanna A.N."/>
            <person name="Walter M.C."/>
            <person name="O'Connor E."/>
            <person name="Balint B."/>
            <person name="Krizsan K."/>
            <person name="Kiss B."/>
            <person name="Hess J."/>
            <person name="Varga T."/>
            <person name="Slot J."/>
            <person name="Riley R."/>
            <person name="Boka B."/>
            <person name="Rigling D."/>
            <person name="Barry K."/>
            <person name="Lee J."/>
            <person name="Mihaltcheva S."/>
            <person name="LaButti K."/>
            <person name="Lipzen A."/>
            <person name="Waldron R."/>
            <person name="Moloney N.M."/>
            <person name="Sperisen C."/>
            <person name="Kredics L."/>
            <person name="Vagvoelgyi C."/>
            <person name="Patrignani A."/>
            <person name="Fitzpatrick D."/>
            <person name="Nagy I."/>
            <person name="Doyle S."/>
            <person name="Anderson J.B."/>
            <person name="Grigoriev I.V."/>
            <person name="Gueldener U."/>
            <person name="Muensterkoetter M."/>
            <person name="Nagy L.G."/>
        </authorList>
    </citation>
    <scope>NUCLEOTIDE SEQUENCE [LARGE SCALE GENOMIC DNA]</scope>
    <source>
        <strain evidence="9">Ar21-2</strain>
    </source>
</reference>
<feature type="domain" description="S1 motif" evidence="7">
    <location>
        <begin position="521"/>
        <end position="590"/>
    </location>
</feature>
<dbReference type="CDD" id="cd05697">
    <property type="entry name" value="S1_Rrp5_repeat_hs5"/>
    <property type="match status" value="1"/>
</dbReference>
<dbReference type="CDD" id="cd05707">
    <property type="entry name" value="S1_Rrp5_repeat_sc11"/>
    <property type="match status" value="1"/>
</dbReference>
<comment type="subcellular location">
    <subcellularLocation>
        <location evidence="1">Nucleus</location>
        <location evidence="1">Nucleolus</location>
    </subcellularLocation>
</comment>
<evidence type="ECO:0000256" key="1">
    <source>
        <dbReference type="ARBA" id="ARBA00004604"/>
    </source>
</evidence>
<dbReference type="Pfam" id="PF23231">
    <property type="entry name" value="HAT_Syf1_CNRKL1_C"/>
    <property type="match status" value="1"/>
</dbReference>
<feature type="region of interest" description="Disordered" evidence="6">
    <location>
        <begin position="1142"/>
        <end position="1187"/>
    </location>
</feature>
<feature type="compositionally biased region" description="Polar residues" evidence="6">
    <location>
        <begin position="1109"/>
        <end position="1125"/>
    </location>
</feature>
<evidence type="ECO:0000256" key="5">
    <source>
        <dbReference type="ARBA" id="ARBA00023242"/>
    </source>
</evidence>
<dbReference type="Pfam" id="PF00575">
    <property type="entry name" value="S1"/>
    <property type="match status" value="3"/>
</dbReference>
<dbReference type="Proteomes" id="UP000217790">
    <property type="component" value="Unassembled WGS sequence"/>
</dbReference>
<dbReference type="InterPro" id="IPR048059">
    <property type="entry name" value="Rrp5_S1_rpt_hs1_sc1"/>
</dbReference>
<feature type="compositionally biased region" description="Acidic residues" evidence="6">
    <location>
        <begin position="1091"/>
        <end position="1103"/>
    </location>
</feature>
<dbReference type="InterPro" id="IPR003107">
    <property type="entry name" value="HAT"/>
</dbReference>
<proteinExistence type="predicted"/>
<name>A0A2H3EN99_ARMGA</name>
<dbReference type="EMBL" id="KZ293646">
    <property type="protein sequence ID" value="PBL00467.1"/>
    <property type="molecule type" value="Genomic_DNA"/>
</dbReference>
<evidence type="ECO:0000256" key="4">
    <source>
        <dbReference type="ARBA" id="ARBA00022737"/>
    </source>
</evidence>
<dbReference type="InterPro" id="IPR012340">
    <property type="entry name" value="NA-bd_OB-fold"/>
</dbReference>
<dbReference type="InParanoid" id="A0A2H3EN99"/>
<dbReference type="Gene3D" id="2.40.50.140">
    <property type="entry name" value="Nucleic acid-binding proteins"/>
    <property type="match status" value="8"/>
</dbReference>
<comment type="subunit">
    <text evidence="2">Associated with the spliceosome.</text>
</comment>
<gene>
    <name evidence="8" type="ORF">ARMGADRAFT_1117070</name>
</gene>
<dbReference type="GO" id="GO:0003723">
    <property type="term" value="F:RNA binding"/>
    <property type="evidence" value="ECO:0007669"/>
    <property type="project" value="TreeGrafter"/>
</dbReference>
<feature type="region of interest" description="Disordered" evidence="6">
    <location>
        <begin position="77"/>
        <end position="104"/>
    </location>
</feature>
<dbReference type="InterPro" id="IPR057301">
    <property type="entry name" value="Rrp5_OB_4th"/>
</dbReference>
<evidence type="ECO:0000256" key="3">
    <source>
        <dbReference type="ARBA" id="ARBA00022552"/>
    </source>
</evidence>
<dbReference type="FunFam" id="1.25.40.10:FF:000727">
    <property type="entry name" value="Chromosome 1, whole genome shotgun sequence"/>
    <property type="match status" value="1"/>
</dbReference>
<dbReference type="SUPFAM" id="SSF48452">
    <property type="entry name" value="TPR-like"/>
    <property type="match status" value="1"/>
</dbReference>
<feature type="domain" description="S1 motif" evidence="7">
    <location>
        <begin position="971"/>
        <end position="1042"/>
    </location>
</feature>
<dbReference type="InterPro" id="IPR011990">
    <property type="entry name" value="TPR-like_helical_dom_sf"/>
</dbReference>
<feature type="region of interest" description="Disordered" evidence="6">
    <location>
        <begin position="163"/>
        <end position="186"/>
    </location>
</feature>
<dbReference type="CDD" id="cd05693">
    <property type="entry name" value="S1_Rrp5_repeat_hs1_sc1"/>
    <property type="match status" value="1"/>
</dbReference>
<sequence length="1454" mass="161636">MAAQKRSLDNAPSSHKSKKLKASTSASEKPQNAPPTTSTLTTDDIDFPRGGGTSYTPLEVKTIRAEALKEADRELFKAQDESKKSKKRKRKSEAGLSTDESNTGKNDRIRIEHLNYKALRRMNVGMKIFGQIMSIQPFALIVSLPNQLFGHVPITNVSSQLTSLLEKTENEDEEDEESNSESGLHVPSLSDIFREGQYVRAVITALHAPGHTDIAGIGRTRDDAVRASKRVELSLYPEKVNAGVKKTDLIPGFTLTAEVRSLEDHGYQLGLGVPDMAGILTFKDTKGLSDGQSLIVGQLVNVTVKKQSSNGRTCHVTNDPDLFSSSSLTEITSVTSVLPGTSVLVLITSIHTTGFNVQVLGFFDGTIDRLHLPRHISEKTHKVGKKVKARVLYDYSTTPPRFALTLNEHIVELGPSRTLSGFSIQEAYPIGKIIDDAKVLRVEPERGVDVEVEDGLEGFAHISHISDEHLPIVSVSGPWKPDSLHRARVIGYFPFDGVLQLSLKPSVLDQQFFQVDDIEVGEIVKGTIKKLADNALFVSLSGNIDGVVWPNHYADIMLKHPAKRFKVGASIKCRVLVVDTVRKRLSLTHKKTLLESTLPIVSSIEGAKIGLVTYAVVFKVLAKHLMVEFYNNVKATVPMREVSEVPVKLSDAFSVGKIVKVRIIDVDREHGRIVASIKKSSVSQSFNMDINGVGIGDIVNGTVSEIHSENAVLALQPSEVRALLSLNNLANHRGVSLAQLRVDLSVNDRLEELVVVTRNIEKNFVIIATKPKGKASVKGSLSMDKVVIGQVVSGRVTRRMRQGTLIKLPSRIGGLLHPTDATDDYETGAPFPAIDSVLKATVVGIDAAKKQLSLSTRPSKMYPDEVKPVTDRVIDGINDIHIGETLRGFIKSVTDHGLFVTIARDVDARVQIRELFDDYVKDWQERFQTDQVVKGRILSVDTSTKKVEMTFRSNDLSRKSTSLSYGDLQKGQKISGTIKKIEEYGLFIQIESSKLSGLCHKSELSDNKDADVTVALSGFREGDRVKAIILDVANRRISLSCKPSHFSEEDFVDQDSDETEAVEELGVIDEVADDDEQEDGHDGLVSHEANDSSDDGSDDDVMDVDSAPSHPQYQPSSAPKATISESGVTLKMDAGFEWYAKEAPSEPSDEGSDGSENTDDEDQPSKKRKRKRKEIEQDLTADMHTKAPESTADFERLLLGSPNSSYLWVQYMAFLMQLSEIDKARETARRALKTINFREEQEKLNVWIALLNLENLYGTDETLEETFKEAARANDSKTIHLRLASIFDTSEKFQQAEDQYKRTCKKFGRSSKVWTLFAEFYLRHDNIESSRSLLPRSLQSLEKRKHLKTISKFAQLEYKMGDAERGKTLFEGIVDSHPKRWDIWSIYMDMEAGQHNIQSLRSLFDRVLTFKMTSHKAKSFFKKWLELERRMGDEDGAATVKQKAVEWTQRANPS</sequence>
<dbReference type="SUPFAM" id="SSF50249">
    <property type="entry name" value="Nucleic acid-binding proteins"/>
    <property type="match status" value="7"/>
</dbReference>
<feature type="domain" description="S1 motif" evidence="7">
    <location>
        <begin position="431"/>
        <end position="504"/>
    </location>
</feature>
<dbReference type="Pfam" id="PF23459">
    <property type="entry name" value="S1_RRP5"/>
    <property type="match status" value="1"/>
</dbReference>
<feature type="region of interest" description="Disordered" evidence="6">
    <location>
        <begin position="1071"/>
        <end position="1125"/>
    </location>
</feature>
<feature type="domain" description="S1 motif" evidence="7">
    <location>
        <begin position="789"/>
        <end position="857"/>
    </location>
</feature>
<keyword evidence="9" id="KW-1185">Reference proteome</keyword>
<dbReference type="SMART" id="SM00316">
    <property type="entry name" value="S1"/>
    <property type="match status" value="9"/>
</dbReference>
<dbReference type="FunFam" id="2.40.50.140:FF:000155">
    <property type="entry name" value="rRNA biogenesis protein RRP5"/>
    <property type="match status" value="1"/>
</dbReference>
<feature type="compositionally biased region" description="Acidic residues" evidence="6">
    <location>
        <begin position="169"/>
        <end position="179"/>
    </location>
</feature>
<evidence type="ECO:0000256" key="6">
    <source>
        <dbReference type="SAM" id="MobiDB-lite"/>
    </source>
</evidence>
<dbReference type="SMART" id="SM00386">
    <property type="entry name" value="HAT"/>
    <property type="match status" value="6"/>
</dbReference>
<dbReference type="STRING" id="47427.A0A2H3EN99"/>
<dbReference type="OMA" id="GQYLRAY"/>
<dbReference type="InterPro" id="IPR045209">
    <property type="entry name" value="Rrp5"/>
</dbReference>
<accession>A0A2H3EN99</accession>
<dbReference type="Gene3D" id="1.25.40.10">
    <property type="entry name" value="Tetratricopeptide repeat domain"/>
    <property type="match status" value="2"/>
</dbReference>
<dbReference type="GO" id="GO:0032040">
    <property type="term" value="C:small-subunit processome"/>
    <property type="evidence" value="ECO:0007669"/>
    <property type="project" value="TreeGrafter"/>
</dbReference>
<dbReference type="InterPro" id="IPR055430">
    <property type="entry name" value="HAT_Syf1_CNRKL1_C"/>
</dbReference>
<keyword evidence="4" id="KW-0677">Repeat</keyword>
<dbReference type="CDD" id="cd05696">
    <property type="entry name" value="S1_Rrp5_repeat_hs4"/>
    <property type="match status" value="1"/>
</dbReference>
<dbReference type="InterPro" id="IPR057302">
    <property type="entry name" value="Rrp5_S1"/>
</dbReference>
<organism evidence="8 9">
    <name type="scientific">Armillaria gallica</name>
    <name type="common">Bulbous honey fungus</name>
    <name type="synonym">Armillaria bulbosa</name>
    <dbReference type="NCBI Taxonomy" id="47427"/>
    <lineage>
        <taxon>Eukaryota</taxon>
        <taxon>Fungi</taxon>
        <taxon>Dikarya</taxon>
        <taxon>Basidiomycota</taxon>
        <taxon>Agaricomycotina</taxon>
        <taxon>Agaricomycetes</taxon>
        <taxon>Agaricomycetidae</taxon>
        <taxon>Agaricales</taxon>
        <taxon>Marasmiineae</taxon>
        <taxon>Physalacriaceae</taxon>
        <taxon>Armillaria</taxon>
    </lineage>
</organism>
<feature type="compositionally biased region" description="Basic and acidic residues" evidence="6">
    <location>
        <begin position="1173"/>
        <end position="1187"/>
    </location>
</feature>
<evidence type="ECO:0000313" key="8">
    <source>
        <dbReference type="EMBL" id="PBL00467.1"/>
    </source>
</evidence>
<dbReference type="PANTHER" id="PTHR23270">
    <property type="entry name" value="PROGRAMMED CELL DEATH PROTEIN 11 PRE-RRNA PROCESSING PROTEIN RRP5"/>
    <property type="match status" value="1"/>
</dbReference>
<dbReference type="FunCoup" id="A0A2H3EN99">
    <property type="interactions" value="612"/>
</dbReference>
<dbReference type="PROSITE" id="PS50126">
    <property type="entry name" value="S1"/>
    <property type="match status" value="9"/>
</dbReference>
<feature type="region of interest" description="Disordered" evidence="6">
    <location>
        <begin position="1"/>
        <end position="59"/>
    </location>
</feature>
<feature type="domain" description="S1 motif" evidence="7">
    <location>
        <begin position="125"/>
        <end position="236"/>
    </location>
</feature>
<keyword evidence="3" id="KW-0698">rRNA processing</keyword>
<keyword evidence="5" id="KW-0539">Nucleus</keyword>
<dbReference type="PANTHER" id="PTHR23270:SF10">
    <property type="entry name" value="PROTEIN RRP5 HOMOLOG"/>
    <property type="match status" value="1"/>
</dbReference>
<dbReference type="InterPro" id="IPR003029">
    <property type="entry name" value="S1_domain"/>
</dbReference>
<dbReference type="OrthoDB" id="412781at2759"/>
<dbReference type="Pfam" id="PF24685">
    <property type="entry name" value="OB_RRP5_4th"/>
    <property type="match status" value="1"/>
</dbReference>
<protein>
    <recommendedName>
        <fullName evidence="7">S1 motif domain-containing protein</fullName>
    </recommendedName>
</protein>
<feature type="domain" description="S1 motif" evidence="7">
    <location>
        <begin position="610"/>
        <end position="678"/>
    </location>
</feature>
<dbReference type="GO" id="GO:0006364">
    <property type="term" value="P:rRNA processing"/>
    <property type="evidence" value="ECO:0007669"/>
    <property type="project" value="UniProtKB-KW"/>
</dbReference>
<evidence type="ECO:0000259" key="7">
    <source>
        <dbReference type="PROSITE" id="PS50126"/>
    </source>
</evidence>
<dbReference type="FunFam" id="2.40.50.140:FF:000103">
    <property type="entry name" value="protein RRP5 homolog"/>
    <property type="match status" value="2"/>
</dbReference>
<feature type="domain" description="S1 motif" evidence="7">
    <location>
        <begin position="340"/>
        <end position="407"/>
    </location>
</feature>
<evidence type="ECO:0000313" key="9">
    <source>
        <dbReference type="Proteomes" id="UP000217790"/>
    </source>
</evidence>
<feature type="domain" description="S1 motif" evidence="7">
    <location>
        <begin position="696"/>
        <end position="770"/>
    </location>
</feature>
<feature type="domain" description="S1 motif" evidence="7">
    <location>
        <begin position="883"/>
        <end position="952"/>
    </location>
</feature>
<evidence type="ECO:0000256" key="2">
    <source>
        <dbReference type="ARBA" id="ARBA00011524"/>
    </source>
</evidence>